<proteinExistence type="inferred from homology"/>
<comment type="cofactor">
    <cofactor evidence="1 15">
        <name>Mg(2+)</name>
        <dbReference type="ChEBI" id="CHEBI:18420"/>
    </cofactor>
</comment>
<keyword evidence="12 15" id="KW-0460">Magnesium</keyword>
<feature type="binding site" evidence="15">
    <location>
        <position position="103"/>
    </location>
    <ligand>
        <name>Mg(2+)</name>
        <dbReference type="ChEBI" id="CHEBI:18420"/>
        <note>catalytic</note>
    </ligand>
</feature>
<comment type="catalytic activity">
    <reaction evidence="14 15">
        <text>beta-D-fructose 6-phosphate + ATP = beta-D-fructose 1,6-bisphosphate + ADP + H(+)</text>
        <dbReference type="Rhea" id="RHEA:16109"/>
        <dbReference type="ChEBI" id="CHEBI:15378"/>
        <dbReference type="ChEBI" id="CHEBI:30616"/>
        <dbReference type="ChEBI" id="CHEBI:32966"/>
        <dbReference type="ChEBI" id="CHEBI:57634"/>
        <dbReference type="ChEBI" id="CHEBI:456216"/>
        <dbReference type="EC" id="2.7.1.11"/>
    </reaction>
</comment>
<dbReference type="GO" id="GO:0042802">
    <property type="term" value="F:identical protein binding"/>
    <property type="evidence" value="ECO:0007669"/>
    <property type="project" value="TreeGrafter"/>
</dbReference>
<evidence type="ECO:0000256" key="5">
    <source>
        <dbReference type="ARBA" id="ARBA00022490"/>
    </source>
</evidence>
<feature type="binding site" evidence="15">
    <location>
        <position position="11"/>
    </location>
    <ligand>
        <name>ATP</name>
        <dbReference type="ChEBI" id="CHEBI:30616"/>
    </ligand>
</feature>
<feature type="binding site" description="in other chain" evidence="15">
    <location>
        <position position="222"/>
    </location>
    <ligand>
        <name>substrate</name>
        <note>ligand shared between dimeric partners</note>
    </ligand>
</feature>
<evidence type="ECO:0000256" key="8">
    <source>
        <dbReference type="ARBA" id="ARBA00022723"/>
    </source>
</evidence>
<reference evidence="18" key="1">
    <citation type="submission" date="2016-10" db="EMBL/GenBank/DDBJ databases">
        <authorList>
            <person name="Varghese N."/>
            <person name="Submissions S."/>
        </authorList>
    </citation>
    <scope>NUCLEOTIDE SEQUENCE [LARGE SCALE GENOMIC DNA]</scope>
    <source>
        <strain evidence="18">DSM 13327</strain>
    </source>
</reference>
<dbReference type="UniPathway" id="UPA00109">
    <property type="reaction ID" value="UER00182"/>
</dbReference>
<dbReference type="PANTHER" id="PTHR13697">
    <property type="entry name" value="PHOSPHOFRUCTOKINASE"/>
    <property type="match status" value="1"/>
</dbReference>
<feature type="binding site" description="in other chain" evidence="15">
    <location>
        <begin position="213"/>
        <end position="215"/>
    </location>
    <ligand>
        <name>ADP</name>
        <dbReference type="ChEBI" id="CHEBI:456216"/>
        <note>allosteric activator; ligand shared between dimeric partners</note>
    </ligand>
</feature>
<sequence>MKKIGVLTSGGDAPGMNAAIRAIVRTGIYHGLKVVGIQRGYTGLLHGEIKEMHIASVGDIIHRGGTILKTSRCEEMKTEAGINKAIEIVEKHEIDGLVVIGGDGSFQGVNKLGRGNIKVMGIPGTIDNDLAYTDYTIGFDTAINTVLDSISKIRDTSMSHEKVTIIEVMGRHCGDIALYAGLAGGAESILVPEEQYEVKKICEKMLQGRKRGKAHNIIMLAEGRGSAAELQNEILNNTGIESRVTVLGYLQRGGVPTAVDRILASKMGAMAVNLLIEGKTNRAIGIKDNHLINIDIMEALTKRKVFDQEMYNLSQILSI</sequence>
<dbReference type="OrthoDB" id="9802503at2"/>
<feature type="binding site" description="in other chain" evidence="15">
    <location>
        <begin position="125"/>
        <end position="127"/>
    </location>
    <ligand>
        <name>substrate</name>
        <note>ligand shared between dimeric partners</note>
    </ligand>
</feature>
<dbReference type="EC" id="2.7.1.11" evidence="15"/>
<dbReference type="NCBIfam" id="NF002872">
    <property type="entry name" value="PRK03202.1"/>
    <property type="match status" value="1"/>
</dbReference>
<dbReference type="STRING" id="1123291.SAMN04490355_100935"/>
<evidence type="ECO:0000256" key="11">
    <source>
        <dbReference type="ARBA" id="ARBA00022840"/>
    </source>
</evidence>
<dbReference type="PANTHER" id="PTHR13697:SF4">
    <property type="entry name" value="ATP-DEPENDENT 6-PHOSPHOFRUCTOKINASE"/>
    <property type="match status" value="1"/>
</dbReference>
<protein>
    <recommendedName>
        <fullName evidence="15">ATP-dependent 6-phosphofructokinase</fullName>
        <shortName evidence="15">ATP-PFK</shortName>
        <shortName evidence="15">Phosphofructokinase</shortName>
        <ecNumber evidence="15">2.7.1.11</ecNumber>
    </recommendedName>
    <alternativeName>
        <fullName evidence="15">Phosphohexokinase</fullName>
    </alternativeName>
</protein>
<evidence type="ECO:0000256" key="13">
    <source>
        <dbReference type="ARBA" id="ARBA00023152"/>
    </source>
</evidence>
<dbReference type="InterPro" id="IPR022953">
    <property type="entry name" value="ATP_PFK"/>
</dbReference>
<keyword evidence="11 15" id="KW-0067">ATP-binding</keyword>
<name>A0A1I4IRS3_9FIRM</name>
<dbReference type="Pfam" id="PF00365">
    <property type="entry name" value="PFK"/>
    <property type="match status" value="1"/>
</dbReference>
<feature type="binding site" evidence="15">
    <location>
        <begin position="21"/>
        <end position="25"/>
    </location>
    <ligand>
        <name>ADP</name>
        <dbReference type="ChEBI" id="CHEBI:456216"/>
        <note>allosteric activator; ligand shared between dimeric partners</note>
    </ligand>
</feature>
<keyword evidence="13 15" id="KW-0324">Glycolysis</keyword>
<feature type="binding site" evidence="15">
    <location>
        <begin position="72"/>
        <end position="73"/>
    </location>
    <ligand>
        <name>ATP</name>
        <dbReference type="ChEBI" id="CHEBI:30616"/>
    </ligand>
</feature>
<evidence type="ECO:0000256" key="4">
    <source>
        <dbReference type="ARBA" id="ARBA00004679"/>
    </source>
</evidence>
<dbReference type="Gene3D" id="3.40.50.460">
    <property type="entry name" value="Phosphofructokinase domain"/>
    <property type="match status" value="1"/>
</dbReference>
<dbReference type="AlphaFoldDB" id="A0A1I4IRS3"/>
<evidence type="ECO:0000256" key="9">
    <source>
        <dbReference type="ARBA" id="ARBA00022741"/>
    </source>
</evidence>
<evidence type="ECO:0000256" key="3">
    <source>
        <dbReference type="ARBA" id="ARBA00004496"/>
    </source>
</evidence>
<evidence type="ECO:0000256" key="6">
    <source>
        <dbReference type="ARBA" id="ARBA00022533"/>
    </source>
</evidence>
<feature type="domain" description="Phosphofructokinase" evidence="16">
    <location>
        <begin position="3"/>
        <end position="275"/>
    </location>
</feature>
<feature type="binding site" evidence="15">
    <location>
        <begin position="102"/>
        <end position="105"/>
    </location>
    <ligand>
        <name>ATP</name>
        <dbReference type="ChEBI" id="CHEBI:30616"/>
    </ligand>
</feature>
<evidence type="ECO:0000256" key="12">
    <source>
        <dbReference type="ARBA" id="ARBA00022842"/>
    </source>
</evidence>
<dbReference type="NCBIfam" id="TIGR02482">
    <property type="entry name" value="PFKA_ATP"/>
    <property type="match status" value="1"/>
</dbReference>
<comment type="function">
    <text evidence="2 15">Catalyzes the phosphorylation of D-fructose 6-phosphate to fructose 1,6-bisphosphate by ATP, the first committing step of glycolysis.</text>
</comment>
<evidence type="ECO:0000256" key="1">
    <source>
        <dbReference type="ARBA" id="ARBA00001946"/>
    </source>
</evidence>
<dbReference type="RefSeq" id="WP_090934088.1">
    <property type="nucleotide sequence ID" value="NZ_FOTS01000009.1"/>
</dbReference>
<dbReference type="GO" id="GO:0061621">
    <property type="term" value="P:canonical glycolysis"/>
    <property type="evidence" value="ECO:0007669"/>
    <property type="project" value="TreeGrafter"/>
</dbReference>
<dbReference type="FunFam" id="3.40.50.460:FF:000002">
    <property type="entry name" value="ATP-dependent 6-phosphofructokinase"/>
    <property type="match status" value="1"/>
</dbReference>
<evidence type="ECO:0000259" key="16">
    <source>
        <dbReference type="Pfam" id="PF00365"/>
    </source>
</evidence>
<keyword evidence="7 15" id="KW-0808">Transferase</keyword>
<dbReference type="GO" id="GO:0048029">
    <property type="term" value="F:monosaccharide binding"/>
    <property type="evidence" value="ECO:0007669"/>
    <property type="project" value="TreeGrafter"/>
</dbReference>
<comment type="similarity">
    <text evidence="15">Belongs to the phosphofructokinase type A (PFKA) family. ATP-dependent PFK group I subfamily. Prokaryotic clade 'B1' sub-subfamily.</text>
</comment>
<dbReference type="Gene3D" id="3.40.50.450">
    <property type="match status" value="1"/>
</dbReference>
<keyword evidence="10 15" id="KW-0418">Kinase</keyword>
<feature type="binding site" description="in other chain" evidence="15">
    <location>
        <position position="211"/>
    </location>
    <ligand>
        <name>ADP</name>
        <dbReference type="ChEBI" id="CHEBI:456216"/>
        <note>allosteric activator; ligand shared between dimeric partners</note>
    </ligand>
</feature>
<evidence type="ECO:0000256" key="14">
    <source>
        <dbReference type="ARBA" id="ARBA00048070"/>
    </source>
</evidence>
<dbReference type="HAMAP" id="MF_00339">
    <property type="entry name" value="Phosphofructokinase_I_B1"/>
    <property type="match status" value="1"/>
</dbReference>
<dbReference type="InterPro" id="IPR035966">
    <property type="entry name" value="PKF_sf"/>
</dbReference>
<dbReference type="InterPro" id="IPR012828">
    <property type="entry name" value="PFKA_ATP_prok"/>
</dbReference>
<dbReference type="GO" id="GO:0005524">
    <property type="term" value="F:ATP binding"/>
    <property type="evidence" value="ECO:0007669"/>
    <property type="project" value="UniProtKB-UniRule"/>
</dbReference>
<dbReference type="InterPro" id="IPR012003">
    <property type="entry name" value="ATP_PFK_prok-type"/>
</dbReference>
<comment type="caution">
    <text evidence="15">Lacks conserved residue(s) required for the propagation of feature annotation.</text>
</comment>
<gene>
    <name evidence="15" type="primary">pfkA</name>
    <name evidence="17" type="ORF">SAMN04490355_100935</name>
</gene>
<feature type="binding site" description="in other chain" evidence="15">
    <location>
        <position position="154"/>
    </location>
    <ligand>
        <name>ADP</name>
        <dbReference type="ChEBI" id="CHEBI:456216"/>
        <note>allosteric activator; ligand shared between dimeric partners</note>
    </ligand>
</feature>
<dbReference type="GO" id="GO:0030388">
    <property type="term" value="P:fructose 1,6-bisphosphate metabolic process"/>
    <property type="evidence" value="ECO:0007669"/>
    <property type="project" value="TreeGrafter"/>
</dbReference>
<dbReference type="FunFam" id="3.40.50.450:FF:000001">
    <property type="entry name" value="ATP-dependent 6-phosphofructokinase"/>
    <property type="match status" value="1"/>
</dbReference>
<dbReference type="SUPFAM" id="SSF53784">
    <property type="entry name" value="Phosphofructokinase"/>
    <property type="match status" value="1"/>
</dbReference>
<dbReference type="Proteomes" id="UP000199520">
    <property type="component" value="Unassembled WGS sequence"/>
</dbReference>
<keyword evidence="5 15" id="KW-0963">Cytoplasm</keyword>
<keyword evidence="9 15" id="KW-0547">Nucleotide-binding</keyword>
<comment type="subunit">
    <text evidence="15">Homotetramer.</text>
</comment>
<evidence type="ECO:0000256" key="10">
    <source>
        <dbReference type="ARBA" id="ARBA00022777"/>
    </source>
</evidence>
<feature type="binding site" description="in other chain" evidence="15">
    <location>
        <begin position="185"/>
        <end position="187"/>
    </location>
    <ligand>
        <name>ADP</name>
        <dbReference type="ChEBI" id="CHEBI:456216"/>
        <note>allosteric activator; ligand shared between dimeric partners</note>
    </ligand>
</feature>
<comment type="subcellular location">
    <subcellularLocation>
        <location evidence="3 15">Cytoplasm</location>
    </subcellularLocation>
</comment>
<dbReference type="InterPro" id="IPR000023">
    <property type="entry name" value="Phosphofructokinase_dom"/>
</dbReference>
<evidence type="ECO:0000313" key="17">
    <source>
        <dbReference type="EMBL" id="SFL56551.1"/>
    </source>
</evidence>
<dbReference type="GO" id="GO:0003872">
    <property type="term" value="F:6-phosphofructokinase activity"/>
    <property type="evidence" value="ECO:0007669"/>
    <property type="project" value="UniProtKB-UniRule"/>
</dbReference>
<feature type="binding site" description="in other chain" evidence="15">
    <location>
        <begin position="249"/>
        <end position="252"/>
    </location>
    <ligand>
        <name>substrate</name>
        <note>ligand shared between dimeric partners</note>
    </ligand>
</feature>
<dbReference type="PIRSF" id="PIRSF000532">
    <property type="entry name" value="ATP_PFK_prok"/>
    <property type="match status" value="1"/>
</dbReference>
<keyword evidence="6 15" id="KW-0021">Allosteric enzyme</keyword>
<dbReference type="PRINTS" id="PR00476">
    <property type="entry name" value="PHFRCTKINASE"/>
</dbReference>
<dbReference type="GO" id="GO:0006002">
    <property type="term" value="P:fructose 6-phosphate metabolic process"/>
    <property type="evidence" value="ECO:0007669"/>
    <property type="project" value="UniProtKB-UniRule"/>
</dbReference>
<evidence type="ECO:0000256" key="15">
    <source>
        <dbReference type="HAMAP-Rule" id="MF_00339"/>
    </source>
</evidence>
<keyword evidence="18" id="KW-1185">Reference proteome</keyword>
<organism evidence="17 18">
    <name type="scientific">Pelosinus propionicus DSM 13327</name>
    <dbReference type="NCBI Taxonomy" id="1123291"/>
    <lineage>
        <taxon>Bacteria</taxon>
        <taxon>Bacillati</taxon>
        <taxon>Bacillota</taxon>
        <taxon>Negativicutes</taxon>
        <taxon>Selenomonadales</taxon>
        <taxon>Sporomusaceae</taxon>
        <taxon>Pelosinus</taxon>
    </lineage>
</organism>
<evidence type="ECO:0000313" key="18">
    <source>
        <dbReference type="Proteomes" id="UP000199520"/>
    </source>
</evidence>
<dbReference type="GO" id="GO:0005945">
    <property type="term" value="C:6-phosphofructokinase complex"/>
    <property type="evidence" value="ECO:0007669"/>
    <property type="project" value="TreeGrafter"/>
</dbReference>
<dbReference type="GO" id="GO:0016208">
    <property type="term" value="F:AMP binding"/>
    <property type="evidence" value="ECO:0007669"/>
    <property type="project" value="TreeGrafter"/>
</dbReference>
<dbReference type="GO" id="GO:0046872">
    <property type="term" value="F:metal ion binding"/>
    <property type="evidence" value="ECO:0007669"/>
    <property type="project" value="UniProtKB-KW"/>
</dbReference>
<feature type="binding site" description="in other chain" evidence="15">
    <location>
        <begin position="169"/>
        <end position="171"/>
    </location>
    <ligand>
        <name>substrate</name>
        <note>ligand shared between dimeric partners</note>
    </ligand>
</feature>
<evidence type="ECO:0000256" key="2">
    <source>
        <dbReference type="ARBA" id="ARBA00002659"/>
    </source>
</evidence>
<feature type="binding site" evidence="15">
    <location>
        <position position="243"/>
    </location>
    <ligand>
        <name>substrate</name>
        <note>ligand shared between dimeric partners</note>
    </ligand>
</feature>
<keyword evidence="8 15" id="KW-0479">Metal-binding</keyword>
<dbReference type="GO" id="GO:0070095">
    <property type="term" value="F:fructose-6-phosphate binding"/>
    <property type="evidence" value="ECO:0007669"/>
    <property type="project" value="TreeGrafter"/>
</dbReference>
<comment type="activity regulation">
    <text evidence="15">Allosterically activated by ADP and other diphosphonucleosides, and allosterically inhibited by phosphoenolpyruvate.</text>
</comment>
<comment type="pathway">
    <text evidence="4 15">Carbohydrate degradation; glycolysis; D-glyceraldehyde 3-phosphate and glycerone phosphate from D-glucose: step 3/4.</text>
</comment>
<evidence type="ECO:0000256" key="7">
    <source>
        <dbReference type="ARBA" id="ARBA00022679"/>
    </source>
</evidence>
<feature type="active site" description="Proton acceptor" evidence="15">
    <location>
        <position position="127"/>
    </location>
</feature>
<accession>A0A1I4IRS3</accession>
<dbReference type="EMBL" id="FOTS01000009">
    <property type="protein sequence ID" value="SFL56551.1"/>
    <property type="molecule type" value="Genomic_DNA"/>
</dbReference>